<feature type="transmembrane region" description="Helical" evidence="7">
    <location>
        <begin position="254"/>
        <end position="274"/>
    </location>
</feature>
<keyword evidence="3" id="KW-1003">Cell membrane</keyword>
<comment type="caution">
    <text evidence="9">The sequence shown here is derived from an EMBL/GenBank/DDBJ whole genome shotgun (WGS) entry which is preliminary data.</text>
</comment>
<organism evidence="9 10">
    <name type="scientific">Murimonas intestini</name>
    <dbReference type="NCBI Taxonomy" id="1337051"/>
    <lineage>
        <taxon>Bacteria</taxon>
        <taxon>Bacillati</taxon>
        <taxon>Bacillota</taxon>
        <taxon>Clostridia</taxon>
        <taxon>Lachnospirales</taxon>
        <taxon>Lachnospiraceae</taxon>
        <taxon>Murimonas</taxon>
    </lineage>
</organism>
<dbReference type="GO" id="GO:0005886">
    <property type="term" value="C:plasma membrane"/>
    <property type="evidence" value="ECO:0007669"/>
    <property type="project" value="UniProtKB-SubCell"/>
</dbReference>
<dbReference type="Proteomes" id="UP000245412">
    <property type="component" value="Unassembled WGS sequence"/>
</dbReference>
<name>A0AB73T8K7_9FIRM</name>
<dbReference type="AlphaFoldDB" id="A0AB73T8K7"/>
<evidence type="ECO:0000256" key="2">
    <source>
        <dbReference type="ARBA" id="ARBA00022448"/>
    </source>
</evidence>
<keyword evidence="10" id="KW-1185">Reference proteome</keyword>
<feature type="transmembrane region" description="Helical" evidence="7">
    <location>
        <begin position="376"/>
        <end position="395"/>
    </location>
</feature>
<dbReference type="InterPro" id="IPR011701">
    <property type="entry name" value="MFS"/>
</dbReference>
<feature type="transmembrane region" description="Helical" evidence="7">
    <location>
        <begin position="38"/>
        <end position="62"/>
    </location>
</feature>
<feature type="transmembrane region" description="Helical" evidence="7">
    <location>
        <begin position="221"/>
        <end position="242"/>
    </location>
</feature>
<feature type="transmembrane region" description="Helical" evidence="7">
    <location>
        <begin position="309"/>
        <end position="336"/>
    </location>
</feature>
<dbReference type="SUPFAM" id="SSF103473">
    <property type="entry name" value="MFS general substrate transporter"/>
    <property type="match status" value="1"/>
</dbReference>
<keyword evidence="5 7" id="KW-1133">Transmembrane helix</keyword>
<dbReference type="PROSITE" id="PS50850">
    <property type="entry name" value="MFS"/>
    <property type="match status" value="1"/>
</dbReference>
<dbReference type="InterPro" id="IPR020846">
    <property type="entry name" value="MFS_dom"/>
</dbReference>
<accession>A0AB73T8K7</accession>
<dbReference type="GO" id="GO:0022857">
    <property type="term" value="F:transmembrane transporter activity"/>
    <property type="evidence" value="ECO:0007669"/>
    <property type="project" value="InterPro"/>
</dbReference>
<evidence type="ECO:0000256" key="4">
    <source>
        <dbReference type="ARBA" id="ARBA00022692"/>
    </source>
</evidence>
<proteinExistence type="predicted"/>
<feature type="transmembrane region" description="Helical" evidence="7">
    <location>
        <begin position="286"/>
        <end position="303"/>
    </location>
</feature>
<feature type="transmembrane region" description="Helical" evidence="7">
    <location>
        <begin position="160"/>
        <end position="181"/>
    </location>
</feature>
<keyword evidence="6 7" id="KW-0472">Membrane</keyword>
<dbReference type="PANTHER" id="PTHR43266">
    <property type="entry name" value="MACROLIDE-EFFLUX PROTEIN"/>
    <property type="match status" value="1"/>
</dbReference>
<dbReference type="CDD" id="cd06173">
    <property type="entry name" value="MFS_MefA_like"/>
    <property type="match status" value="1"/>
</dbReference>
<dbReference type="Pfam" id="PF07690">
    <property type="entry name" value="MFS_1"/>
    <property type="match status" value="1"/>
</dbReference>
<feature type="domain" description="Major facilitator superfamily (MFS) profile" evidence="8">
    <location>
        <begin position="1"/>
        <end position="186"/>
    </location>
</feature>
<evidence type="ECO:0000256" key="3">
    <source>
        <dbReference type="ARBA" id="ARBA00022475"/>
    </source>
</evidence>
<evidence type="ECO:0000256" key="1">
    <source>
        <dbReference type="ARBA" id="ARBA00004651"/>
    </source>
</evidence>
<evidence type="ECO:0000313" key="10">
    <source>
        <dbReference type="Proteomes" id="UP000245412"/>
    </source>
</evidence>
<dbReference type="PANTHER" id="PTHR43266:SF9">
    <property type="entry name" value="PERMEASE, MAJOR FACILITATOR SUPERFAMILY-RELATED"/>
    <property type="match status" value="1"/>
</dbReference>
<protein>
    <submittedName>
        <fullName evidence="9">Sugar phosphate permease</fullName>
    </submittedName>
</protein>
<keyword evidence="4 7" id="KW-0812">Transmembrane</keyword>
<reference evidence="9 10" key="1">
    <citation type="submission" date="2018-05" db="EMBL/GenBank/DDBJ databases">
        <authorList>
            <person name="Goeker M."/>
            <person name="Huntemann M."/>
            <person name="Clum A."/>
            <person name="Pillay M."/>
            <person name="Palaniappan K."/>
            <person name="Varghese N."/>
            <person name="Mikhailova N."/>
            <person name="Stamatis D."/>
            <person name="Reddy T."/>
            <person name="Daum C."/>
            <person name="Shapiro N."/>
            <person name="Ivanova N."/>
            <person name="Kyrpides N."/>
            <person name="Woyke T."/>
        </authorList>
    </citation>
    <scope>NUCLEOTIDE SEQUENCE [LARGE SCALE GENOMIC DNA]</scope>
    <source>
        <strain evidence="9 10">DSM 26524</strain>
    </source>
</reference>
<feature type="transmembrane region" description="Helical" evidence="7">
    <location>
        <begin position="348"/>
        <end position="370"/>
    </location>
</feature>
<dbReference type="InterPro" id="IPR036259">
    <property type="entry name" value="MFS_trans_sf"/>
</dbReference>
<dbReference type="RefSeq" id="WP_109625065.1">
    <property type="nucleotide sequence ID" value="NZ_JANKBI010000005.1"/>
</dbReference>
<comment type="subcellular location">
    <subcellularLocation>
        <location evidence="1">Cell membrane</location>
        <topology evidence="1">Multi-pass membrane protein</topology>
    </subcellularLocation>
</comment>
<sequence length="404" mass="43311">MKKDFILIVLGQIISLFGNAILRFALPLYLLDTTGSAALFGLVSALSFIPLILLTPVGGLIADRVNKRNIMVALDFTTAGLILIFSALMGRISIVILLVAFLMLLYGIQGIYQPAVQASIPLLMEGEKLMVGNAIINQVSALSGLLGPVIGGILYGFAGIVPILAVGGVCFFLSAVMEIFIRIPHKKLPDRGGILAAASHDLKESIHFIVREKPVLIKGTVIISIFNLFLSSMIMIGLPVIIKQVLGLSDQMYGYTQGALAAGGLLGGIMTGALTKKMKVQNCYRLLFGAALLLIPMGAVLLMEGSPFLSWLVITVCSFLMMVLSTMFTIQMLTFVQGQTPAHLIGKVVAWVMTFSMCAQPVGQALYGGLFEKFKFQSWGIIFAAAVISGVISVFSKRIFSKIA</sequence>
<evidence type="ECO:0000256" key="6">
    <source>
        <dbReference type="ARBA" id="ARBA00023136"/>
    </source>
</evidence>
<dbReference type="EMBL" id="QGGY01000002">
    <property type="protein sequence ID" value="PWJ78132.1"/>
    <property type="molecule type" value="Genomic_DNA"/>
</dbReference>
<gene>
    <name evidence="9" type="ORF">C7383_102268</name>
</gene>
<evidence type="ECO:0000256" key="5">
    <source>
        <dbReference type="ARBA" id="ARBA00022989"/>
    </source>
</evidence>
<dbReference type="Gene3D" id="1.20.1250.20">
    <property type="entry name" value="MFS general substrate transporter like domains"/>
    <property type="match status" value="1"/>
</dbReference>
<evidence type="ECO:0000259" key="8">
    <source>
        <dbReference type="PROSITE" id="PS50850"/>
    </source>
</evidence>
<keyword evidence="2" id="KW-0813">Transport</keyword>
<feature type="transmembrane region" description="Helical" evidence="7">
    <location>
        <begin position="5"/>
        <end position="26"/>
    </location>
</feature>
<evidence type="ECO:0000256" key="7">
    <source>
        <dbReference type="SAM" id="Phobius"/>
    </source>
</evidence>
<evidence type="ECO:0000313" key="9">
    <source>
        <dbReference type="EMBL" id="PWJ78132.1"/>
    </source>
</evidence>